<keyword evidence="1" id="KW-1133">Transmembrane helix</keyword>
<evidence type="ECO:0000313" key="3">
    <source>
        <dbReference type="Proteomes" id="UP001157974"/>
    </source>
</evidence>
<keyword evidence="1" id="KW-0812">Transmembrane</keyword>
<comment type="caution">
    <text evidence="2">The sequence shown here is derived from an EMBL/GenBank/DDBJ whole genome shotgun (WGS) entry which is preliminary data.</text>
</comment>
<dbReference type="EMBL" id="JAMWBK010000006">
    <property type="protein sequence ID" value="KAJ8904184.1"/>
    <property type="molecule type" value="Genomic_DNA"/>
</dbReference>
<gene>
    <name evidence="2" type="ORF">NDN08_000711</name>
</gene>
<sequence>MSSEEIEMILAKRRAQQKNYFVDNGVVYDATQFELRNPGSRTDRGSSRFKRPISKARHCEKFCRATNSQIREENRCYTHRDAFIPGHVAAYFVTKLFTAALAIVICHVGLGDRYTIMPASQSMLELEDYIPDKLSTK</sequence>
<accession>A0AAV8UP17</accession>
<keyword evidence="3" id="KW-1185">Reference proteome</keyword>
<name>A0AAV8UP17_9RHOD</name>
<evidence type="ECO:0000313" key="2">
    <source>
        <dbReference type="EMBL" id="KAJ8904184.1"/>
    </source>
</evidence>
<organism evidence="2 3">
    <name type="scientific">Rhodosorus marinus</name>
    <dbReference type="NCBI Taxonomy" id="101924"/>
    <lineage>
        <taxon>Eukaryota</taxon>
        <taxon>Rhodophyta</taxon>
        <taxon>Stylonematophyceae</taxon>
        <taxon>Stylonematales</taxon>
        <taxon>Stylonemataceae</taxon>
        <taxon>Rhodosorus</taxon>
    </lineage>
</organism>
<dbReference type="AlphaFoldDB" id="A0AAV8UP17"/>
<dbReference type="Proteomes" id="UP001157974">
    <property type="component" value="Unassembled WGS sequence"/>
</dbReference>
<proteinExistence type="predicted"/>
<keyword evidence="1" id="KW-0472">Membrane</keyword>
<protein>
    <submittedName>
        <fullName evidence="2">Uncharacterized protein</fullName>
    </submittedName>
</protein>
<feature type="transmembrane region" description="Helical" evidence="1">
    <location>
        <begin position="88"/>
        <end position="110"/>
    </location>
</feature>
<evidence type="ECO:0000256" key="1">
    <source>
        <dbReference type="SAM" id="Phobius"/>
    </source>
</evidence>
<reference evidence="2 3" key="1">
    <citation type="journal article" date="2023" name="Nat. Commun.">
        <title>Origin of minicircular mitochondrial genomes in red algae.</title>
        <authorList>
            <person name="Lee Y."/>
            <person name="Cho C.H."/>
            <person name="Lee Y.M."/>
            <person name="Park S.I."/>
            <person name="Yang J.H."/>
            <person name="West J.A."/>
            <person name="Bhattacharya D."/>
            <person name="Yoon H.S."/>
        </authorList>
    </citation>
    <scope>NUCLEOTIDE SEQUENCE [LARGE SCALE GENOMIC DNA]</scope>
    <source>
        <strain evidence="2 3">CCMP1338</strain>
        <tissue evidence="2">Whole cell</tissue>
    </source>
</reference>